<dbReference type="PANTHER" id="PTHR38116">
    <property type="entry name" value="CHROMOSOME 7, WHOLE GENOME SHOTGUN SEQUENCE"/>
    <property type="match status" value="1"/>
</dbReference>
<protein>
    <recommendedName>
        <fullName evidence="4">BZIP domain-containing protein</fullName>
    </recommendedName>
</protein>
<proteinExistence type="predicted"/>
<name>A0AAN7AKQ7_9PEZI</name>
<gene>
    <name evidence="2" type="ORF">QBC35DRAFT_54799</name>
</gene>
<evidence type="ECO:0000313" key="3">
    <source>
        <dbReference type="Proteomes" id="UP001302126"/>
    </source>
</evidence>
<dbReference type="AlphaFoldDB" id="A0AAN7AKQ7"/>
<accession>A0AAN7AKQ7</accession>
<keyword evidence="3" id="KW-1185">Reference proteome</keyword>
<dbReference type="PANTHER" id="PTHR38116:SF5">
    <property type="entry name" value="BZIP DOMAIN-CONTAINING PROTEIN"/>
    <property type="match status" value="1"/>
</dbReference>
<evidence type="ECO:0008006" key="4">
    <source>
        <dbReference type="Google" id="ProtNLM"/>
    </source>
</evidence>
<reference evidence="2" key="1">
    <citation type="journal article" date="2023" name="Mol. Phylogenet. Evol.">
        <title>Genome-scale phylogeny and comparative genomics of the fungal order Sordariales.</title>
        <authorList>
            <person name="Hensen N."/>
            <person name="Bonometti L."/>
            <person name="Westerberg I."/>
            <person name="Brannstrom I.O."/>
            <person name="Guillou S."/>
            <person name="Cros-Aarteil S."/>
            <person name="Calhoun S."/>
            <person name="Haridas S."/>
            <person name="Kuo A."/>
            <person name="Mondo S."/>
            <person name="Pangilinan J."/>
            <person name="Riley R."/>
            <person name="LaButti K."/>
            <person name="Andreopoulos B."/>
            <person name="Lipzen A."/>
            <person name="Chen C."/>
            <person name="Yan M."/>
            <person name="Daum C."/>
            <person name="Ng V."/>
            <person name="Clum A."/>
            <person name="Steindorff A."/>
            <person name="Ohm R.A."/>
            <person name="Martin F."/>
            <person name="Silar P."/>
            <person name="Natvig D.O."/>
            <person name="Lalanne C."/>
            <person name="Gautier V."/>
            <person name="Ament-Velasquez S.L."/>
            <person name="Kruys A."/>
            <person name="Hutchinson M.I."/>
            <person name="Powell A.J."/>
            <person name="Barry K."/>
            <person name="Miller A.N."/>
            <person name="Grigoriev I.V."/>
            <person name="Debuchy R."/>
            <person name="Gladieux P."/>
            <person name="Hiltunen Thoren M."/>
            <person name="Johannesson H."/>
        </authorList>
    </citation>
    <scope>NUCLEOTIDE SEQUENCE</scope>
    <source>
        <strain evidence="2">PSN309</strain>
    </source>
</reference>
<dbReference type="CDD" id="cd14688">
    <property type="entry name" value="bZIP_YAP"/>
    <property type="match status" value="1"/>
</dbReference>
<evidence type="ECO:0000313" key="2">
    <source>
        <dbReference type="EMBL" id="KAK4190778.1"/>
    </source>
</evidence>
<feature type="region of interest" description="Disordered" evidence="1">
    <location>
        <begin position="25"/>
        <end position="83"/>
    </location>
</feature>
<dbReference type="InterPro" id="IPR021833">
    <property type="entry name" value="DUF3425"/>
</dbReference>
<dbReference type="Pfam" id="PF11905">
    <property type="entry name" value="DUF3425"/>
    <property type="match status" value="1"/>
</dbReference>
<dbReference type="EMBL" id="MU864363">
    <property type="protein sequence ID" value="KAK4190778.1"/>
    <property type="molecule type" value="Genomic_DNA"/>
</dbReference>
<dbReference type="Proteomes" id="UP001302126">
    <property type="component" value="Unassembled WGS sequence"/>
</dbReference>
<reference evidence="2" key="2">
    <citation type="submission" date="2023-05" db="EMBL/GenBank/DDBJ databases">
        <authorList>
            <consortium name="Lawrence Berkeley National Laboratory"/>
            <person name="Steindorff A."/>
            <person name="Hensen N."/>
            <person name="Bonometti L."/>
            <person name="Westerberg I."/>
            <person name="Brannstrom I.O."/>
            <person name="Guillou S."/>
            <person name="Cros-Aarteil S."/>
            <person name="Calhoun S."/>
            <person name="Haridas S."/>
            <person name="Kuo A."/>
            <person name="Mondo S."/>
            <person name="Pangilinan J."/>
            <person name="Riley R."/>
            <person name="Labutti K."/>
            <person name="Andreopoulos B."/>
            <person name="Lipzen A."/>
            <person name="Chen C."/>
            <person name="Yanf M."/>
            <person name="Daum C."/>
            <person name="Ng V."/>
            <person name="Clum A."/>
            <person name="Ohm R."/>
            <person name="Martin F."/>
            <person name="Silar P."/>
            <person name="Natvig D."/>
            <person name="Lalanne C."/>
            <person name="Gautier V."/>
            <person name="Ament-Velasquez S.L."/>
            <person name="Kruys A."/>
            <person name="Hutchinson M.I."/>
            <person name="Powell A.J."/>
            <person name="Barry K."/>
            <person name="Miller A.N."/>
            <person name="Grigoriev I.V."/>
            <person name="Debuchy R."/>
            <person name="Gladieux P."/>
            <person name="Thoren M.H."/>
            <person name="Johannesson H."/>
        </authorList>
    </citation>
    <scope>NUCLEOTIDE SEQUENCE</scope>
    <source>
        <strain evidence="2">PSN309</strain>
    </source>
</reference>
<organism evidence="2 3">
    <name type="scientific">Podospora australis</name>
    <dbReference type="NCBI Taxonomy" id="1536484"/>
    <lineage>
        <taxon>Eukaryota</taxon>
        <taxon>Fungi</taxon>
        <taxon>Dikarya</taxon>
        <taxon>Ascomycota</taxon>
        <taxon>Pezizomycotina</taxon>
        <taxon>Sordariomycetes</taxon>
        <taxon>Sordariomycetidae</taxon>
        <taxon>Sordariales</taxon>
        <taxon>Podosporaceae</taxon>
        <taxon>Podospora</taxon>
    </lineage>
</organism>
<sequence>MTTPETSRCVILGRKRELVEALEIGDDWTGVTDPVERRRRQNRLHQRAWRKRKAAAKRDGGGEAGSPRGDDTRSSSPSSPSFLPAGAYEPAVVYSSRSHAVPIPPGQVRFASLEGSHGPFEEYSDLAYPPSTDLYPTSYRGRSSHSPALVPPTNSQNLPWFWPVNGDLSAIPQDHRLITLVQFNVLRASLTNIAIISLFIPINPNCPARPYLPHLVPPVPGTPIPEALQQTLIQQTVTHDPWIDAIPFPKMRDNLILFKDEYDAIDFCNDMTGGWQRGNDDVERKGLMVWCDPWREEGWEISEGFAKKWGFLLEGCEVLVRATNYWRGARGEDHLF</sequence>
<feature type="compositionally biased region" description="Basic residues" evidence="1">
    <location>
        <begin position="37"/>
        <end position="55"/>
    </location>
</feature>
<evidence type="ECO:0000256" key="1">
    <source>
        <dbReference type="SAM" id="MobiDB-lite"/>
    </source>
</evidence>
<comment type="caution">
    <text evidence="2">The sequence shown here is derived from an EMBL/GenBank/DDBJ whole genome shotgun (WGS) entry which is preliminary data.</text>
</comment>